<accession>A0A1X6X804</accession>
<protein>
    <submittedName>
        <fullName evidence="2">Uncharacterized protein</fullName>
    </submittedName>
</protein>
<feature type="region of interest" description="Disordered" evidence="1">
    <location>
        <begin position="1"/>
        <end position="25"/>
    </location>
</feature>
<dbReference type="InterPro" id="IPR036412">
    <property type="entry name" value="HAD-like_sf"/>
</dbReference>
<dbReference type="SUPFAM" id="SSF56784">
    <property type="entry name" value="HAD-like"/>
    <property type="match status" value="1"/>
</dbReference>
<dbReference type="RefSeq" id="WP_234992454.1">
    <property type="nucleotide sequence ID" value="NZ_FWFG01000108.1"/>
</dbReference>
<evidence type="ECO:0000313" key="3">
    <source>
        <dbReference type="Proteomes" id="UP000195981"/>
    </source>
</evidence>
<name>A0A1X6X804_9MICO</name>
<evidence type="ECO:0000313" key="2">
    <source>
        <dbReference type="EMBL" id="SLM95243.1"/>
    </source>
</evidence>
<sequence>MKSRATPAPAGRSDPAGPEDGNDLLDGVDVLVTDLDGVLRTFDDDLWTRLDADLGLCPGTAMQAILGHPFLREVIRGRGTHAQWREAGAAALVADGVSPDAARDAVAQWAGTPGRVDEEVAALLRGARARGAAVFVFTNGTDRVAAEMAELGLDEFTAPAGAHLLNSADLRAAKPEVLAFSRAHGRIENALGRGVVRERVRFLDDRSDNVAAAEAFGWRATLWTR</sequence>
<dbReference type="AlphaFoldDB" id="A0A1X6X804"/>
<gene>
    <name evidence="2" type="ORF">FM110_12485</name>
</gene>
<keyword evidence="3" id="KW-1185">Reference proteome</keyword>
<evidence type="ECO:0000256" key="1">
    <source>
        <dbReference type="SAM" id="MobiDB-lite"/>
    </source>
</evidence>
<dbReference type="InterPro" id="IPR023214">
    <property type="entry name" value="HAD_sf"/>
</dbReference>
<reference evidence="2 3" key="1">
    <citation type="submission" date="2017-02" db="EMBL/GenBank/DDBJ databases">
        <authorList>
            <person name="Peterson S.W."/>
        </authorList>
    </citation>
    <scope>NUCLEOTIDE SEQUENCE [LARGE SCALE GENOMIC DNA]</scope>
    <source>
        <strain evidence="2 3">CIP104813</strain>
    </source>
</reference>
<dbReference type="EMBL" id="FWFG01000108">
    <property type="protein sequence ID" value="SLM95243.1"/>
    <property type="molecule type" value="Genomic_DNA"/>
</dbReference>
<proteinExistence type="predicted"/>
<dbReference type="Gene3D" id="3.40.50.1000">
    <property type="entry name" value="HAD superfamily/HAD-like"/>
    <property type="match status" value="1"/>
</dbReference>
<dbReference type="Proteomes" id="UP000195981">
    <property type="component" value="Unassembled WGS sequence"/>
</dbReference>
<organism evidence="2 3">
    <name type="scientific">Brachybacterium nesterenkovii</name>
    <dbReference type="NCBI Taxonomy" id="47847"/>
    <lineage>
        <taxon>Bacteria</taxon>
        <taxon>Bacillati</taxon>
        <taxon>Actinomycetota</taxon>
        <taxon>Actinomycetes</taxon>
        <taxon>Micrococcales</taxon>
        <taxon>Dermabacteraceae</taxon>
        <taxon>Brachybacterium</taxon>
    </lineage>
</organism>